<evidence type="ECO:0000313" key="4">
    <source>
        <dbReference type="Proteomes" id="UP001596044"/>
    </source>
</evidence>
<evidence type="ECO:0000313" key="3">
    <source>
        <dbReference type="EMBL" id="MFC5450788.1"/>
    </source>
</evidence>
<name>A0ABW0KDB7_9BACL</name>
<dbReference type="RefSeq" id="WP_270878929.1">
    <property type="nucleotide sequence ID" value="NZ_JAQFVF010000022.1"/>
</dbReference>
<comment type="caution">
    <text evidence="3">The sequence shown here is derived from an EMBL/GenBank/DDBJ whole genome shotgun (WGS) entry which is preliminary data.</text>
</comment>
<keyword evidence="2" id="KW-0812">Transmembrane</keyword>
<organism evidence="3 4">
    <name type="scientific">Paenibacillus aestuarii</name>
    <dbReference type="NCBI Taxonomy" id="516965"/>
    <lineage>
        <taxon>Bacteria</taxon>
        <taxon>Bacillati</taxon>
        <taxon>Bacillota</taxon>
        <taxon>Bacilli</taxon>
        <taxon>Bacillales</taxon>
        <taxon>Paenibacillaceae</taxon>
        <taxon>Paenibacillus</taxon>
    </lineage>
</organism>
<accession>A0ABW0KDB7</accession>
<proteinExistence type="predicted"/>
<keyword evidence="2" id="KW-1133">Transmembrane helix</keyword>
<protein>
    <recommendedName>
        <fullName evidence="5">MucB/RseB N-terminal domain-containing protein</fullName>
    </recommendedName>
</protein>
<reference evidence="4" key="1">
    <citation type="journal article" date="2019" name="Int. J. Syst. Evol. Microbiol.">
        <title>The Global Catalogue of Microorganisms (GCM) 10K type strain sequencing project: providing services to taxonomists for standard genome sequencing and annotation.</title>
        <authorList>
            <consortium name="The Broad Institute Genomics Platform"/>
            <consortium name="The Broad Institute Genome Sequencing Center for Infectious Disease"/>
            <person name="Wu L."/>
            <person name="Ma J."/>
        </authorList>
    </citation>
    <scope>NUCLEOTIDE SEQUENCE [LARGE SCALE GENOMIC DNA]</scope>
    <source>
        <strain evidence="4">KACC 11904</strain>
    </source>
</reference>
<sequence>MKTPDPDDMQEDLESGPLKQTGFTSKLQREIEQAIDRKERAKPRMKPFLVIAGIGAVTAVLLLYPWNTIHTRSEALMAMEAPIPMEAQSASLVAPAAVNTALLIGLRTDHEETDSNRAVKTIRFSTYRTMLIAPVRGKLQKTSEGDGILMPYKQNFWKIDSLVARTKTDEIHYLSAHLADQPAKAETFTDDPNEKLNHVETLRFVGNQYLSIAESEEALVGNTSYQADRVWVRTLPQLKEGHTMHLYNKPVDKNHVSLSDLYDSSINGVLSNMRLSLKGAAAPQALTVSAAASATPTPAADQIGELTGESWSIERAPGRWVGKVAETTRAEAGTSERYNLHELPRDLPDKVVNHDELCCSWGDIKANWPNATDALTSPMNDMMVIFEGGKLKFYSYGQAPNSAPELTLDLQQREQLVMAQWATDHYVQEWIDKVDRYLPSNTNHD</sequence>
<dbReference type="EMBL" id="JBHSMJ010000029">
    <property type="protein sequence ID" value="MFC5450788.1"/>
    <property type="molecule type" value="Genomic_DNA"/>
</dbReference>
<gene>
    <name evidence="3" type="ORF">ACFPOG_21265</name>
</gene>
<feature type="compositionally biased region" description="Acidic residues" evidence="1">
    <location>
        <begin position="1"/>
        <end position="14"/>
    </location>
</feature>
<feature type="region of interest" description="Disordered" evidence="1">
    <location>
        <begin position="1"/>
        <end position="25"/>
    </location>
</feature>
<dbReference type="Proteomes" id="UP001596044">
    <property type="component" value="Unassembled WGS sequence"/>
</dbReference>
<feature type="transmembrane region" description="Helical" evidence="2">
    <location>
        <begin position="47"/>
        <end position="66"/>
    </location>
</feature>
<keyword evidence="4" id="KW-1185">Reference proteome</keyword>
<keyword evidence="2" id="KW-0472">Membrane</keyword>
<evidence type="ECO:0000256" key="2">
    <source>
        <dbReference type="SAM" id="Phobius"/>
    </source>
</evidence>
<evidence type="ECO:0008006" key="5">
    <source>
        <dbReference type="Google" id="ProtNLM"/>
    </source>
</evidence>
<evidence type="ECO:0000256" key="1">
    <source>
        <dbReference type="SAM" id="MobiDB-lite"/>
    </source>
</evidence>